<sequence>MAIWGYLAQNDEVILFCNPPLGLAPRVSGFWSTSNVIINSSVVLVYFAIIGFVYIEAGKSNAIKEQEKVIRRLQVIVVVFIFSWYTALFGVNFGYLLGFSPLILSVWQSNMVFPALICYSQTFYVCIWRSTDYREAFVEQLRLMAGQSAEKKFDSPPLRSHARVATI</sequence>
<evidence type="ECO:0000256" key="4">
    <source>
        <dbReference type="ARBA" id="ARBA00023136"/>
    </source>
</evidence>
<dbReference type="SMART" id="SM01381">
    <property type="entry name" value="7TM_GPCR_Srsx"/>
    <property type="match status" value="1"/>
</dbReference>
<dbReference type="InterPro" id="IPR047130">
    <property type="entry name" value="7TM_GPCR_Srsx_nematod"/>
</dbReference>
<protein>
    <recommendedName>
        <fullName evidence="8">G-protein coupled receptors family 1 profile domain-containing protein</fullName>
    </recommendedName>
</protein>
<dbReference type="SUPFAM" id="SSF81321">
    <property type="entry name" value="Family A G protein-coupled receptor-like"/>
    <property type="match status" value="1"/>
</dbReference>
<keyword evidence="2 5" id="KW-0812">Transmembrane</keyword>
<feature type="transmembrane region" description="Helical" evidence="5">
    <location>
        <begin position="111"/>
        <end position="128"/>
    </location>
</feature>
<evidence type="ECO:0000256" key="3">
    <source>
        <dbReference type="ARBA" id="ARBA00022989"/>
    </source>
</evidence>
<accession>A0ABR1DCX7</accession>
<evidence type="ECO:0000313" key="6">
    <source>
        <dbReference type="EMBL" id="KAK6748167.1"/>
    </source>
</evidence>
<dbReference type="InterPro" id="IPR019424">
    <property type="entry name" value="7TM_GPCR_Srsx"/>
</dbReference>
<comment type="caution">
    <text evidence="6">The sequence shown here is derived from an EMBL/GenBank/DDBJ whole genome shotgun (WGS) entry which is preliminary data.</text>
</comment>
<dbReference type="PANTHER" id="PTHR23360:SF37">
    <property type="entry name" value="G-PROTEIN COUPLED RECEPTORS FAMILY 1 PROFILE DOMAIN-CONTAINING PROTEIN"/>
    <property type="match status" value="1"/>
</dbReference>
<dbReference type="Gene3D" id="1.20.1070.10">
    <property type="entry name" value="Rhodopsin 7-helix transmembrane proteins"/>
    <property type="match status" value="1"/>
</dbReference>
<gene>
    <name evidence="6" type="primary">Necator_chrIV.g14327</name>
    <name evidence="6" type="ORF">RB195_001033</name>
</gene>
<evidence type="ECO:0000256" key="1">
    <source>
        <dbReference type="ARBA" id="ARBA00004370"/>
    </source>
</evidence>
<keyword evidence="4 5" id="KW-0472">Membrane</keyword>
<keyword evidence="3 5" id="KW-1133">Transmembrane helix</keyword>
<comment type="subcellular location">
    <subcellularLocation>
        <location evidence="1">Membrane</location>
    </subcellularLocation>
</comment>
<dbReference type="InterPro" id="IPR000276">
    <property type="entry name" value="GPCR_Rhodpsn"/>
</dbReference>
<keyword evidence="7" id="KW-1185">Reference proteome</keyword>
<evidence type="ECO:0000313" key="7">
    <source>
        <dbReference type="Proteomes" id="UP001303046"/>
    </source>
</evidence>
<reference evidence="6 7" key="1">
    <citation type="submission" date="2023-08" db="EMBL/GenBank/DDBJ databases">
        <title>A Necator americanus chromosomal reference genome.</title>
        <authorList>
            <person name="Ilik V."/>
            <person name="Petrzelkova K.J."/>
            <person name="Pardy F."/>
            <person name="Fuh T."/>
            <person name="Niatou-Singa F.S."/>
            <person name="Gouil Q."/>
            <person name="Baker L."/>
            <person name="Ritchie M.E."/>
            <person name="Jex A.R."/>
            <person name="Gazzola D."/>
            <person name="Li H."/>
            <person name="Toshio Fujiwara R."/>
            <person name="Zhan B."/>
            <person name="Aroian R.V."/>
            <person name="Pafco B."/>
            <person name="Schwarz E.M."/>
        </authorList>
    </citation>
    <scope>NUCLEOTIDE SEQUENCE [LARGE SCALE GENOMIC DNA]</scope>
    <source>
        <strain evidence="6 7">Aroian</strain>
        <tissue evidence="6">Whole animal</tissue>
    </source>
</reference>
<dbReference type="EMBL" id="JAVFWL010000004">
    <property type="protein sequence ID" value="KAK6748167.1"/>
    <property type="molecule type" value="Genomic_DNA"/>
</dbReference>
<evidence type="ECO:0000256" key="5">
    <source>
        <dbReference type="SAM" id="Phobius"/>
    </source>
</evidence>
<dbReference type="Proteomes" id="UP001303046">
    <property type="component" value="Unassembled WGS sequence"/>
</dbReference>
<feature type="transmembrane region" description="Helical" evidence="5">
    <location>
        <begin position="75"/>
        <end position="99"/>
    </location>
</feature>
<dbReference type="PANTHER" id="PTHR23360">
    <property type="entry name" value="G-PROTEIN COUPLED RECEPTORS FAMILY 1 PROFILE DOMAIN-CONTAINING PROTEIN-RELATED"/>
    <property type="match status" value="1"/>
</dbReference>
<organism evidence="6 7">
    <name type="scientific">Necator americanus</name>
    <name type="common">Human hookworm</name>
    <dbReference type="NCBI Taxonomy" id="51031"/>
    <lineage>
        <taxon>Eukaryota</taxon>
        <taxon>Metazoa</taxon>
        <taxon>Ecdysozoa</taxon>
        <taxon>Nematoda</taxon>
        <taxon>Chromadorea</taxon>
        <taxon>Rhabditida</taxon>
        <taxon>Rhabditina</taxon>
        <taxon>Rhabditomorpha</taxon>
        <taxon>Strongyloidea</taxon>
        <taxon>Ancylostomatidae</taxon>
        <taxon>Bunostominae</taxon>
        <taxon>Necator</taxon>
    </lineage>
</organism>
<dbReference type="Pfam" id="PF10320">
    <property type="entry name" value="7TM_GPCR_Srsx"/>
    <property type="match status" value="1"/>
</dbReference>
<feature type="transmembrane region" description="Helical" evidence="5">
    <location>
        <begin position="36"/>
        <end position="55"/>
    </location>
</feature>
<name>A0ABR1DCX7_NECAM</name>
<evidence type="ECO:0000256" key="2">
    <source>
        <dbReference type="ARBA" id="ARBA00022692"/>
    </source>
</evidence>
<evidence type="ECO:0008006" key="8">
    <source>
        <dbReference type="Google" id="ProtNLM"/>
    </source>
</evidence>
<proteinExistence type="predicted"/>